<comment type="caution">
    <text evidence="9">The sequence shown here is derived from an EMBL/GenBank/DDBJ whole genome shotgun (WGS) entry which is preliminary data.</text>
</comment>
<dbReference type="GO" id="GO:0005525">
    <property type="term" value="F:GTP binding"/>
    <property type="evidence" value="ECO:0007669"/>
    <property type="project" value="UniProtKB-KW"/>
</dbReference>
<dbReference type="GO" id="GO:0032790">
    <property type="term" value="P:ribosome disassembly"/>
    <property type="evidence" value="ECO:0007669"/>
    <property type="project" value="TreeGrafter"/>
</dbReference>
<dbReference type="PANTHER" id="PTHR43261:SF1">
    <property type="entry name" value="RIBOSOME-RELEASING FACTOR 2, MITOCHONDRIAL"/>
    <property type="match status" value="1"/>
</dbReference>
<dbReference type="SUPFAM" id="SSF50447">
    <property type="entry name" value="Translation proteins"/>
    <property type="match status" value="1"/>
</dbReference>
<dbReference type="InterPro" id="IPR005225">
    <property type="entry name" value="Small_GTP-bd"/>
</dbReference>
<dbReference type="SUPFAM" id="SSF52540">
    <property type="entry name" value="P-loop containing nucleoside triphosphate hydrolases"/>
    <property type="match status" value="1"/>
</dbReference>
<dbReference type="Pfam" id="PF00009">
    <property type="entry name" value="GTP_EFTU"/>
    <property type="match status" value="1"/>
</dbReference>
<dbReference type="PROSITE" id="PS51722">
    <property type="entry name" value="G_TR_2"/>
    <property type="match status" value="1"/>
</dbReference>
<evidence type="ECO:0000256" key="4">
    <source>
        <dbReference type="ARBA" id="ARBA00023128"/>
    </source>
</evidence>
<evidence type="ECO:0000256" key="7">
    <source>
        <dbReference type="SAM" id="MobiDB-lite"/>
    </source>
</evidence>
<dbReference type="AlphaFoldDB" id="A0A507DHM3"/>
<organism evidence="9 10">
    <name type="scientific">Synchytrium endobioticum</name>
    <dbReference type="NCBI Taxonomy" id="286115"/>
    <lineage>
        <taxon>Eukaryota</taxon>
        <taxon>Fungi</taxon>
        <taxon>Fungi incertae sedis</taxon>
        <taxon>Chytridiomycota</taxon>
        <taxon>Chytridiomycota incertae sedis</taxon>
        <taxon>Chytridiomycetes</taxon>
        <taxon>Synchytriales</taxon>
        <taxon>Synchytriaceae</taxon>
        <taxon>Synchytrium</taxon>
    </lineage>
</organism>
<dbReference type="Gene3D" id="2.40.30.10">
    <property type="entry name" value="Translation factors"/>
    <property type="match status" value="1"/>
</dbReference>
<dbReference type="Gene3D" id="3.30.70.870">
    <property type="entry name" value="Elongation Factor G (Translational Gtpase), domain 3"/>
    <property type="match status" value="1"/>
</dbReference>
<dbReference type="InterPro" id="IPR035647">
    <property type="entry name" value="EFG_III/V"/>
</dbReference>
<dbReference type="Proteomes" id="UP000320475">
    <property type="component" value="Unassembled WGS sequence"/>
</dbReference>
<proteinExistence type="predicted"/>
<dbReference type="InterPro" id="IPR027417">
    <property type="entry name" value="P-loop_NTPase"/>
</dbReference>
<dbReference type="Pfam" id="PF14492">
    <property type="entry name" value="EFG_III"/>
    <property type="match status" value="1"/>
</dbReference>
<evidence type="ECO:0000256" key="3">
    <source>
        <dbReference type="ARBA" id="ARBA00022917"/>
    </source>
</evidence>
<dbReference type="InterPro" id="IPR035649">
    <property type="entry name" value="EFG_V"/>
</dbReference>
<keyword evidence="4" id="KW-0496">Mitochondrion</keyword>
<dbReference type="EMBL" id="QEAM01000009">
    <property type="protein sequence ID" value="TPX51073.1"/>
    <property type="molecule type" value="Genomic_DNA"/>
</dbReference>
<dbReference type="InterPro" id="IPR031157">
    <property type="entry name" value="G_TR_CS"/>
</dbReference>
<evidence type="ECO:0000256" key="1">
    <source>
        <dbReference type="ARBA" id="ARBA00017891"/>
    </source>
</evidence>
<reference evidence="9 10" key="1">
    <citation type="journal article" date="2019" name="Sci. Rep.">
        <title>Comparative genomics of chytrid fungi reveal insights into the obligate biotrophic and pathogenic lifestyle of Synchytrium endobioticum.</title>
        <authorList>
            <person name="van de Vossenberg B.T.L.H."/>
            <person name="Warris S."/>
            <person name="Nguyen H.D.T."/>
            <person name="van Gent-Pelzer M.P.E."/>
            <person name="Joly D.L."/>
            <person name="van de Geest H.C."/>
            <person name="Bonants P.J.M."/>
            <person name="Smith D.S."/>
            <person name="Levesque C.A."/>
            <person name="van der Lee T.A.J."/>
        </authorList>
    </citation>
    <scope>NUCLEOTIDE SEQUENCE [LARGE SCALE GENOMIC DNA]</scope>
    <source>
        <strain evidence="9 10">LEV6574</strain>
    </source>
</reference>
<evidence type="ECO:0000256" key="2">
    <source>
        <dbReference type="ARBA" id="ARBA00022741"/>
    </source>
</evidence>
<evidence type="ECO:0000313" key="9">
    <source>
        <dbReference type="EMBL" id="TPX51073.1"/>
    </source>
</evidence>
<comment type="function">
    <text evidence="6">Catalyzes the GTP-dependent ribosomal translocation step during translation elongation. During this step, the ribosome changes from the pre-translocational (PRE) to the post-translocational (POST) state as the newly formed A-site-bound peptidyl-tRNA and P-site-bound deacylated tRNA move to the P and E sites, respectively. Catalyzes the coordinated movement of the two tRNA molecules, the mRNA and conformational changes in the ribosome.</text>
</comment>
<keyword evidence="3" id="KW-0648">Protein biosynthesis</keyword>
<dbReference type="NCBIfam" id="TIGR00231">
    <property type="entry name" value="small_GTP"/>
    <property type="match status" value="1"/>
</dbReference>
<feature type="region of interest" description="Disordered" evidence="7">
    <location>
        <begin position="365"/>
        <end position="388"/>
    </location>
</feature>
<dbReference type="InterPro" id="IPR041095">
    <property type="entry name" value="EFG_II"/>
</dbReference>
<dbReference type="SUPFAM" id="SSF54211">
    <property type="entry name" value="Ribosomal protein S5 domain 2-like"/>
    <property type="match status" value="1"/>
</dbReference>
<dbReference type="Gene3D" id="3.30.70.240">
    <property type="match status" value="1"/>
</dbReference>
<sequence>MYIHHYRIWTNIRIIIKGSTRHDARRCSSWPPCGAQHRAYTAASNTSQASVSRIRNVGIIAHIDAGKTTLTERMLYYTGYTSRIGNVDDGSTVTDYLPAERERGITIQSACIPLTWRNHTINLIDTPGHVDFTVEVERSMRVLDGAVLVLDGVAGVEAQTETVWRQANRYNVPRIAFVNKMDRDGASLIRVVKHMERRLASRSSTSDGVKKNRPIVISWPLVPDNVANVFGVASGGKDLYSIVDLVSMTVLDFRDKDGTGVSFAETPLTPSVSTRLYTEVIKARNEMMEALADVDESFLSVYLDAMDSDTINKIPTTEIRDAIRRATITNKAVPVLCGAAFKNTGIQPVLDAILDYLPSPVHRPPAVATRGPLSGKTSCTSSKDKDRSASLTVQMADPNPVALAFKILQDPKRGPVTFIRLYSGHLDIKTTLYNTSCNQKERISKILQVYANDYLEIPSLAAGNIAALVGLKHTRTGDTLTALNDNRKPVLDTILIPPPVFVASIAGASPSEERHLQESLNILLREDPSLHIQHDDETSQTLIQGMGELHLEITESRLRDSYKVHCKMGKVRISYREMLKTFPAVKTEGRILLDHEVGGKRIKVGCSVTVELLHDYMNESDDGLFHGISDDGGNKIIVKLNNSTLASGLAAPSSGTTSGISLGGYPPMADMKASIAAGVSQALTKGPLAHYPVTNTVVTLTSLTLYGPDLAPLSALQQAARRATERALASATTALLEPIMRTRIRVPEHHVGTVVRNLTGAKRASIIDLDSRIDDDEGDDGSAASMGGCIRIVDTRVPLAEMLGYASTLRGLTGGAGDFTMDLDGYMAVPGDRQREIVKEVNPSANSDARDDVVHEGTGSSQ</sequence>
<dbReference type="Gene3D" id="3.40.50.300">
    <property type="entry name" value="P-loop containing nucleotide triphosphate hydrolases"/>
    <property type="match status" value="1"/>
</dbReference>
<dbReference type="InterPro" id="IPR000640">
    <property type="entry name" value="EFG_V-like"/>
</dbReference>
<evidence type="ECO:0000259" key="8">
    <source>
        <dbReference type="PROSITE" id="PS51722"/>
    </source>
</evidence>
<dbReference type="CDD" id="cd16262">
    <property type="entry name" value="EFG_III"/>
    <property type="match status" value="1"/>
</dbReference>
<protein>
    <recommendedName>
        <fullName evidence="1">Elongation factor 2</fullName>
    </recommendedName>
</protein>
<dbReference type="Pfam" id="PF03764">
    <property type="entry name" value="EFG_IV"/>
    <property type="match status" value="1"/>
</dbReference>
<dbReference type="InterPro" id="IPR005517">
    <property type="entry name" value="Transl_elong_EFG/EF2_IV"/>
</dbReference>
<dbReference type="GO" id="GO:0005759">
    <property type="term" value="C:mitochondrial matrix"/>
    <property type="evidence" value="ECO:0007669"/>
    <property type="project" value="UniProtKB-ARBA"/>
</dbReference>
<dbReference type="OrthoDB" id="198619at2759"/>
<dbReference type="InterPro" id="IPR014721">
    <property type="entry name" value="Ribsml_uS5_D2-typ_fold_subgr"/>
</dbReference>
<dbReference type="GO" id="GO:0032543">
    <property type="term" value="P:mitochondrial translation"/>
    <property type="evidence" value="ECO:0007669"/>
    <property type="project" value="TreeGrafter"/>
</dbReference>
<dbReference type="Gene3D" id="3.30.230.10">
    <property type="match status" value="1"/>
</dbReference>
<dbReference type="VEuPathDB" id="FungiDB:SeMB42_g01419"/>
<dbReference type="SMART" id="SM00838">
    <property type="entry name" value="EFG_C"/>
    <property type="match status" value="1"/>
</dbReference>
<dbReference type="Pfam" id="PF22042">
    <property type="entry name" value="EF-G_D2"/>
    <property type="match status" value="1"/>
</dbReference>
<feature type="region of interest" description="Disordered" evidence="7">
    <location>
        <begin position="840"/>
        <end position="862"/>
    </location>
</feature>
<dbReference type="CDD" id="cd01886">
    <property type="entry name" value="EF-G"/>
    <property type="match status" value="1"/>
</dbReference>
<dbReference type="CDD" id="cd03713">
    <property type="entry name" value="EFG_mtEFG_C"/>
    <property type="match status" value="1"/>
</dbReference>
<dbReference type="GO" id="GO:0003924">
    <property type="term" value="F:GTPase activity"/>
    <property type="evidence" value="ECO:0007669"/>
    <property type="project" value="InterPro"/>
</dbReference>
<evidence type="ECO:0000313" key="10">
    <source>
        <dbReference type="Proteomes" id="UP000320475"/>
    </source>
</evidence>
<dbReference type="SUPFAM" id="SSF54980">
    <property type="entry name" value="EF-G C-terminal domain-like"/>
    <property type="match status" value="2"/>
</dbReference>
<keyword evidence="5" id="KW-0342">GTP-binding</keyword>
<evidence type="ECO:0000256" key="5">
    <source>
        <dbReference type="ARBA" id="ARBA00023134"/>
    </source>
</evidence>
<dbReference type="InterPro" id="IPR009000">
    <property type="entry name" value="Transl_B-barrel_sf"/>
</dbReference>
<dbReference type="InterPro" id="IPR009022">
    <property type="entry name" value="EFG_III"/>
</dbReference>
<feature type="domain" description="Tr-type G" evidence="8">
    <location>
        <begin position="52"/>
        <end position="361"/>
    </location>
</feature>
<dbReference type="InterPro" id="IPR020568">
    <property type="entry name" value="Ribosomal_Su5_D2-typ_SF"/>
</dbReference>
<keyword evidence="2" id="KW-0547">Nucleotide-binding</keyword>
<dbReference type="FunFam" id="3.40.50.300:FF:000514">
    <property type="entry name" value="Ribosome-releasing factor 2, mitochondrial"/>
    <property type="match status" value="1"/>
</dbReference>
<dbReference type="PANTHER" id="PTHR43261">
    <property type="entry name" value="TRANSLATION ELONGATION FACTOR G-RELATED"/>
    <property type="match status" value="1"/>
</dbReference>
<dbReference type="PRINTS" id="PR00315">
    <property type="entry name" value="ELONGATNFCT"/>
</dbReference>
<dbReference type="InterPro" id="IPR053905">
    <property type="entry name" value="EF-G-like_DII"/>
</dbReference>
<name>A0A507DHM3_9FUNG</name>
<accession>A0A507DHM3</accession>
<evidence type="ECO:0000256" key="6">
    <source>
        <dbReference type="ARBA" id="ARBA00024731"/>
    </source>
</evidence>
<dbReference type="InterPro" id="IPR000795">
    <property type="entry name" value="T_Tr_GTP-bd_dom"/>
</dbReference>
<dbReference type="Pfam" id="PF00679">
    <property type="entry name" value="EFG_C"/>
    <property type="match status" value="1"/>
</dbReference>
<dbReference type="PROSITE" id="PS00301">
    <property type="entry name" value="G_TR_1"/>
    <property type="match status" value="1"/>
</dbReference>
<gene>
    <name evidence="9" type="ORF">SeLEV6574_g00540</name>
</gene>